<keyword evidence="4" id="KW-1185">Reference proteome</keyword>
<feature type="region of interest" description="Disordered" evidence="1">
    <location>
        <begin position="241"/>
        <end position="409"/>
    </location>
</feature>
<feature type="compositionally biased region" description="Basic and acidic residues" evidence="1">
    <location>
        <begin position="284"/>
        <end position="293"/>
    </location>
</feature>
<reference evidence="3 4" key="1">
    <citation type="submission" date="2024-09" db="EMBL/GenBank/DDBJ databases">
        <authorList>
            <person name="Sun Q."/>
            <person name="Mori K."/>
        </authorList>
    </citation>
    <scope>NUCLEOTIDE SEQUENCE [LARGE SCALE GENOMIC DNA]</scope>
    <source>
        <strain evidence="3 4">JCM 11201</strain>
    </source>
</reference>
<accession>A0ABV5WAZ3</accession>
<proteinExistence type="predicted"/>
<gene>
    <name evidence="3" type="ORF">ACFFMS_03230</name>
</gene>
<evidence type="ECO:0000259" key="2">
    <source>
        <dbReference type="Pfam" id="PF03432"/>
    </source>
</evidence>
<name>A0ABV5WAZ3_9BACI</name>
<evidence type="ECO:0000313" key="4">
    <source>
        <dbReference type="Proteomes" id="UP001589609"/>
    </source>
</evidence>
<feature type="compositionally biased region" description="Basic and acidic residues" evidence="1">
    <location>
        <begin position="260"/>
        <end position="276"/>
    </location>
</feature>
<feature type="compositionally biased region" description="Polar residues" evidence="1">
    <location>
        <begin position="295"/>
        <end position="307"/>
    </location>
</feature>
<feature type="domain" description="MobA/VirD2-like nuclease" evidence="2">
    <location>
        <begin position="22"/>
        <end position="140"/>
    </location>
</feature>
<dbReference type="InterPro" id="IPR005094">
    <property type="entry name" value="Endonuclease_MobA/VirD2"/>
</dbReference>
<comment type="caution">
    <text evidence="3">The sequence shown here is derived from an EMBL/GenBank/DDBJ whole genome shotgun (WGS) entry which is preliminary data.</text>
</comment>
<dbReference type="Pfam" id="PF03432">
    <property type="entry name" value="Relaxase"/>
    <property type="match status" value="1"/>
</dbReference>
<sequence>MATIQRSNTKVANKLISYAERRAEVREGLNCPAEYAKSQMKATRELWGKNEGIQAHHIIQSFKPGEVTPEQANEIGQELAKEIAKGHEAVVYTHTDKDHVHNHIIINSVNYENGRKYNASKEELYRIREVSDRLCQERNLSVVKGYTAPTRYTLAEKSLLEKGKDSWKDEIRQVIDYERQYSKTYEDFKHSLTEKYGIEVKERGKNITFTHPDNGMKVRGSRLGNSYEKEKLEYEFERQIKQRKDERGQEPGNIGLSHSPESREQRDHAAGERVAEELGGQSKADGHFERLRQCSDGQASRSESNDGSGIGADKGNQRNHSTGNDFDIEQARAALAGEQRSLAEGFGKWQERNDAKQRPNDSAASRDPKQPEQANERDKNLHADRNQEHEKQRARQRKPVRTQDFELDR</sequence>
<dbReference type="Proteomes" id="UP001589609">
    <property type="component" value="Unassembled WGS sequence"/>
</dbReference>
<organism evidence="3 4">
    <name type="scientific">Ectobacillus funiculus</name>
    <dbReference type="NCBI Taxonomy" id="137993"/>
    <lineage>
        <taxon>Bacteria</taxon>
        <taxon>Bacillati</taxon>
        <taxon>Bacillota</taxon>
        <taxon>Bacilli</taxon>
        <taxon>Bacillales</taxon>
        <taxon>Bacillaceae</taxon>
        <taxon>Ectobacillus</taxon>
    </lineage>
</organism>
<protein>
    <submittedName>
        <fullName evidence="3">Relaxase/mobilization nuclease domain-containing protein</fullName>
    </submittedName>
</protein>
<evidence type="ECO:0000256" key="1">
    <source>
        <dbReference type="SAM" id="MobiDB-lite"/>
    </source>
</evidence>
<dbReference type="RefSeq" id="WP_379947866.1">
    <property type="nucleotide sequence ID" value="NZ_JBHMAF010000016.1"/>
</dbReference>
<evidence type="ECO:0000313" key="3">
    <source>
        <dbReference type="EMBL" id="MFB9757556.1"/>
    </source>
</evidence>
<feature type="compositionally biased region" description="Basic and acidic residues" evidence="1">
    <location>
        <begin position="349"/>
        <end position="393"/>
    </location>
</feature>
<dbReference type="EMBL" id="JBHMAF010000016">
    <property type="protein sequence ID" value="MFB9757556.1"/>
    <property type="molecule type" value="Genomic_DNA"/>
</dbReference>